<dbReference type="EMBL" id="MU274944">
    <property type="protein sequence ID" value="KAI0084352.1"/>
    <property type="molecule type" value="Genomic_DNA"/>
</dbReference>
<protein>
    <submittedName>
        <fullName evidence="1">FAD/NAD-binding domain-containing protein</fullName>
    </submittedName>
</protein>
<dbReference type="Proteomes" id="UP001055072">
    <property type="component" value="Unassembled WGS sequence"/>
</dbReference>
<keyword evidence="2" id="KW-1185">Reference proteome</keyword>
<evidence type="ECO:0000313" key="2">
    <source>
        <dbReference type="Proteomes" id="UP001055072"/>
    </source>
</evidence>
<organism evidence="1 2">
    <name type="scientific">Irpex rosettiformis</name>
    <dbReference type="NCBI Taxonomy" id="378272"/>
    <lineage>
        <taxon>Eukaryota</taxon>
        <taxon>Fungi</taxon>
        <taxon>Dikarya</taxon>
        <taxon>Basidiomycota</taxon>
        <taxon>Agaricomycotina</taxon>
        <taxon>Agaricomycetes</taxon>
        <taxon>Polyporales</taxon>
        <taxon>Irpicaceae</taxon>
        <taxon>Irpex</taxon>
    </lineage>
</organism>
<reference evidence="1" key="1">
    <citation type="journal article" date="2021" name="Environ. Microbiol.">
        <title>Gene family expansions and transcriptome signatures uncover fungal adaptations to wood decay.</title>
        <authorList>
            <person name="Hage H."/>
            <person name="Miyauchi S."/>
            <person name="Viragh M."/>
            <person name="Drula E."/>
            <person name="Min B."/>
            <person name="Chaduli D."/>
            <person name="Navarro D."/>
            <person name="Favel A."/>
            <person name="Norest M."/>
            <person name="Lesage-Meessen L."/>
            <person name="Balint B."/>
            <person name="Merenyi Z."/>
            <person name="de Eugenio L."/>
            <person name="Morin E."/>
            <person name="Martinez A.T."/>
            <person name="Baldrian P."/>
            <person name="Stursova M."/>
            <person name="Martinez M.J."/>
            <person name="Novotny C."/>
            <person name="Magnuson J.K."/>
            <person name="Spatafora J.W."/>
            <person name="Maurice S."/>
            <person name="Pangilinan J."/>
            <person name="Andreopoulos W."/>
            <person name="LaButti K."/>
            <person name="Hundley H."/>
            <person name="Na H."/>
            <person name="Kuo A."/>
            <person name="Barry K."/>
            <person name="Lipzen A."/>
            <person name="Henrissat B."/>
            <person name="Riley R."/>
            <person name="Ahrendt S."/>
            <person name="Nagy L.G."/>
            <person name="Grigoriev I.V."/>
            <person name="Martin F."/>
            <person name="Rosso M.N."/>
        </authorList>
    </citation>
    <scope>NUCLEOTIDE SEQUENCE</scope>
    <source>
        <strain evidence="1">CBS 384.51</strain>
    </source>
</reference>
<proteinExistence type="predicted"/>
<name>A0ACB8TQN7_9APHY</name>
<gene>
    <name evidence="1" type="ORF">BDY19DRAFT_997833</name>
</gene>
<comment type="caution">
    <text evidence="1">The sequence shown here is derived from an EMBL/GenBank/DDBJ whole genome shotgun (WGS) entry which is preliminary data.</text>
</comment>
<sequence>MSSSSIPTNTQILVIGGGPAGSYAAAVLAREGFSVVLLEASKFPRYHIGESLLPSIRAFLQFIDAEETVGSHGFTPKPGAAVKLNQYKREGYTDFVALGPETGAWNVVRSEFDELLLQHAAKCGVDVFQETKVNDLQFSGDRPVSASWTHANDGTQGTISFDYLVDASGRNGIMSVKYLKTRCFSQSLKNVAHWGYWEGTNKYMPGTTRENAVWIEALNDESGWVWFIPLHDGSTSVGVVMDKDLAAQKKKLHDSDDHLEKVHKFYLEELKRAPGVMKLLGDARLRNNDGTASVKSTSDFSYAATSYAGDHYRIAGDAGAFIDPFFSSGVHLALTGALSAALTISASIRGTVSEEKAARWHDSKVGTAYTRFLIVVLGTYKQMRNQSVAIMSDIDEDNFDRAFDLLRPVLTGSADVSKTLTQDELEKTMDFCKHLFAPTDPDMYRSVGARIDPSLMCPSGPILTEREIGKLVEQTDEEAKHVLAEINARKPIHRMYNPRENFVSEAHYGLNAVLERGQLGLIAA</sequence>
<evidence type="ECO:0000313" key="1">
    <source>
        <dbReference type="EMBL" id="KAI0084352.1"/>
    </source>
</evidence>
<accession>A0ACB8TQN7</accession>